<dbReference type="EMBL" id="JAOZYB010000095">
    <property type="protein sequence ID" value="MEB3961453.1"/>
    <property type="molecule type" value="Genomic_DNA"/>
</dbReference>
<name>A0ABU6C9Z6_9ACTN</name>
<feature type="signal peptide" evidence="1">
    <location>
        <begin position="1"/>
        <end position="31"/>
    </location>
</feature>
<protein>
    <recommendedName>
        <fullName evidence="4">Secreted protein</fullName>
    </recommendedName>
</protein>
<comment type="caution">
    <text evidence="2">The sequence shown here is derived from an EMBL/GenBank/DDBJ whole genome shotgun (WGS) entry which is preliminary data.</text>
</comment>
<accession>A0ABU6C9Z6</accession>
<keyword evidence="1" id="KW-0732">Signal</keyword>
<dbReference type="Proteomes" id="UP001352223">
    <property type="component" value="Unassembled WGS sequence"/>
</dbReference>
<evidence type="ECO:0008006" key="4">
    <source>
        <dbReference type="Google" id="ProtNLM"/>
    </source>
</evidence>
<evidence type="ECO:0000313" key="3">
    <source>
        <dbReference type="Proteomes" id="UP001352223"/>
    </source>
</evidence>
<feature type="chain" id="PRO_5046394126" description="Secreted protein" evidence="1">
    <location>
        <begin position="32"/>
        <end position="121"/>
    </location>
</feature>
<proteinExistence type="predicted"/>
<organism evidence="2 3">
    <name type="scientific">Streptomyces kunmingensis</name>
    <dbReference type="NCBI Taxonomy" id="68225"/>
    <lineage>
        <taxon>Bacteria</taxon>
        <taxon>Bacillati</taxon>
        <taxon>Actinomycetota</taxon>
        <taxon>Actinomycetes</taxon>
        <taxon>Kitasatosporales</taxon>
        <taxon>Streptomycetaceae</taxon>
        <taxon>Streptomyces</taxon>
    </lineage>
</organism>
<reference evidence="2 3" key="1">
    <citation type="submission" date="2022-10" db="EMBL/GenBank/DDBJ databases">
        <authorList>
            <person name="Xie J."/>
            <person name="Shen N."/>
        </authorList>
    </citation>
    <scope>NUCLEOTIDE SEQUENCE [LARGE SCALE GENOMIC DNA]</scope>
    <source>
        <strain evidence="2 3">DSM 41681</strain>
    </source>
</reference>
<evidence type="ECO:0000256" key="1">
    <source>
        <dbReference type="SAM" id="SignalP"/>
    </source>
</evidence>
<sequence length="121" mass="12294">MATVRKGLAALTASAGAAALLVLGAAPQAGAAEWPGVTFYTGVDGTGTAIAIDTDQVGVCRELPAAAKSYTSVSERGVDVFFNPDCRTGAPGTNGDIHYVVGTLNTGDFPYPAVSYRVRAQ</sequence>
<dbReference type="RefSeq" id="WP_324768738.1">
    <property type="nucleotide sequence ID" value="NZ_BAAATS010000056.1"/>
</dbReference>
<evidence type="ECO:0000313" key="2">
    <source>
        <dbReference type="EMBL" id="MEB3961453.1"/>
    </source>
</evidence>
<gene>
    <name evidence="2" type="ORF">OKJ48_14525</name>
</gene>
<keyword evidence="3" id="KW-1185">Reference proteome</keyword>